<dbReference type="GO" id="GO:0000976">
    <property type="term" value="F:transcription cis-regulatory region binding"/>
    <property type="evidence" value="ECO:0007669"/>
    <property type="project" value="TreeGrafter"/>
</dbReference>
<proteinExistence type="predicted"/>
<dbReference type="AlphaFoldDB" id="A0A1H4NEU8"/>
<evidence type="ECO:0000313" key="6">
    <source>
        <dbReference type="EMBL" id="SEB93348.1"/>
    </source>
</evidence>
<dbReference type="EMBL" id="FNRT01000002">
    <property type="protein sequence ID" value="SEB93348.1"/>
    <property type="molecule type" value="Genomic_DNA"/>
</dbReference>
<dbReference type="InterPro" id="IPR001647">
    <property type="entry name" value="HTH_TetR"/>
</dbReference>
<accession>A0A1H4NEU8</accession>
<dbReference type="PANTHER" id="PTHR30055:SF234">
    <property type="entry name" value="HTH-TYPE TRANSCRIPTIONAL REGULATOR BETI"/>
    <property type="match status" value="1"/>
</dbReference>
<dbReference type="Gene3D" id="1.10.357.10">
    <property type="entry name" value="Tetracycline Repressor, domain 2"/>
    <property type="match status" value="1"/>
</dbReference>
<feature type="DNA-binding region" description="H-T-H motif" evidence="4">
    <location>
        <begin position="52"/>
        <end position="71"/>
    </location>
</feature>
<keyword evidence="2 4" id="KW-0238">DNA-binding</keyword>
<keyword evidence="1" id="KW-0805">Transcription regulation</keyword>
<dbReference type="GO" id="GO:0003700">
    <property type="term" value="F:DNA-binding transcription factor activity"/>
    <property type="evidence" value="ECO:0007669"/>
    <property type="project" value="TreeGrafter"/>
</dbReference>
<evidence type="ECO:0000256" key="1">
    <source>
        <dbReference type="ARBA" id="ARBA00023015"/>
    </source>
</evidence>
<dbReference type="PROSITE" id="PS50977">
    <property type="entry name" value="HTH_TETR_2"/>
    <property type="match status" value="1"/>
</dbReference>
<gene>
    <name evidence="6" type="ORF">SAMN04489844_1353</name>
</gene>
<keyword evidence="3" id="KW-0804">Transcription</keyword>
<evidence type="ECO:0000259" key="5">
    <source>
        <dbReference type="PROSITE" id="PS50977"/>
    </source>
</evidence>
<reference evidence="7" key="1">
    <citation type="submission" date="2016-10" db="EMBL/GenBank/DDBJ databases">
        <authorList>
            <person name="Varghese N."/>
            <person name="Submissions S."/>
        </authorList>
    </citation>
    <scope>NUCLEOTIDE SEQUENCE [LARGE SCALE GENOMIC DNA]</scope>
    <source>
        <strain evidence="7">DSM 22017</strain>
    </source>
</reference>
<keyword evidence="7" id="KW-1185">Reference proteome</keyword>
<dbReference type="Pfam" id="PF00440">
    <property type="entry name" value="TetR_N"/>
    <property type="match status" value="1"/>
</dbReference>
<dbReference type="PANTHER" id="PTHR30055">
    <property type="entry name" value="HTH-TYPE TRANSCRIPTIONAL REGULATOR RUTR"/>
    <property type="match status" value="1"/>
</dbReference>
<organism evidence="6 7">
    <name type="scientific">Nocardioides exalbidus</name>
    <dbReference type="NCBI Taxonomy" id="402596"/>
    <lineage>
        <taxon>Bacteria</taxon>
        <taxon>Bacillati</taxon>
        <taxon>Actinomycetota</taxon>
        <taxon>Actinomycetes</taxon>
        <taxon>Propionibacteriales</taxon>
        <taxon>Nocardioidaceae</taxon>
        <taxon>Nocardioides</taxon>
    </lineage>
</organism>
<evidence type="ECO:0000313" key="7">
    <source>
        <dbReference type="Proteomes" id="UP000198742"/>
    </source>
</evidence>
<dbReference type="InterPro" id="IPR009057">
    <property type="entry name" value="Homeodomain-like_sf"/>
</dbReference>
<evidence type="ECO:0000256" key="3">
    <source>
        <dbReference type="ARBA" id="ARBA00023163"/>
    </source>
</evidence>
<evidence type="ECO:0000256" key="4">
    <source>
        <dbReference type="PROSITE-ProRule" id="PRU00335"/>
    </source>
</evidence>
<dbReference type="PRINTS" id="PR00455">
    <property type="entry name" value="HTHTETR"/>
</dbReference>
<dbReference type="SUPFAM" id="SSF46689">
    <property type="entry name" value="Homeodomain-like"/>
    <property type="match status" value="1"/>
</dbReference>
<feature type="domain" description="HTH tetR-type" evidence="5">
    <location>
        <begin position="29"/>
        <end position="89"/>
    </location>
</feature>
<evidence type="ECO:0000256" key="2">
    <source>
        <dbReference type="ARBA" id="ARBA00023125"/>
    </source>
</evidence>
<dbReference type="Proteomes" id="UP000198742">
    <property type="component" value="Unassembled WGS sequence"/>
</dbReference>
<sequence length="245" mass="26281">MTDRKPIGVICTECNTDAVTATDPGTQRDQRHRAIVDAARALATEHGAHGFTVDRVAELAGVSRRTVFNHFPGVDHLLVAVCEQVLAEVTTELLHGVDRRTADLPAGPEGHRLALDALGEAARDVDLASAIVTISHVLGGAGPEDERAAGISRSAFEHVGGRLRERLLERAPGLDPLDLELTLCLLTNGLALMAGHWLRQHPAMAYDVPPGARADWDLLLDRLLHRLRVGHAGTTTTPERPAPHG</sequence>
<protein>
    <submittedName>
        <fullName evidence="6">DNA-binding transcriptional regulator, AcrR family</fullName>
    </submittedName>
</protein>
<dbReference type="STRING" id="402596.SAMN04489844_1353"/>
<dbReference type="InterPro" id="IPR050109">
    <property type="entry name" value="HTH-type_TetR-like_transc_reg"/>
</dbReference>
<name>A0A1H4NEU8_9ACTN</name>